<evidence type="ECO:0000313" key="2">
    <source>
        <dbReference type="EMBL" id="KAJ7080640.1"/>
    </source>
</evidence>
<dbReference type="CDD" id="cd20071">
    <property type="entry name" value="SET_SMYD"/>
    <property type="match status" value="1"/>
</dbReference>
<evidence type="ECO:0000259" key="1">
    <source>
        <dbReference type="PROSITE" id="PS50280"/>
    </source>
</evidence>
<proteinExistence type="predicted"/>
<reference evidence="2" key="1">
    <citation type="submission" date="2023-03" db="EMBL/GenBank/DDBJ databases">
        <title>Massive genome expansion in bonnet fungi (Mycena s.s.) driven by repeated elements and novel gene families across ecological guilds.</title>
        <authorList>
            <consortium name="Lawrence Berkeley National Laboratory"/>
            <person name="Harder C.B."/>
            <person name="Miyauchi S."/>
            <person name="Viragh M."/>
            <person name="Kuo A."/>
            <person name="Thoen E."/>
            <person name="Andreopoulos B."/>
            <person name="Lu D."/>
            <person name="Skrede I."/>
            <person name="Drula E."/>
            <person name="Henrissat B."/>
            <person name="Morin E."/>
            <person name="Kohler A."/>
            <person name="Barry K."/>
            <person name="LaButti K."/>
            <person name="Morin E."/>
            <person name="Salamov A."/>
            <person name="Lipzen A."/>
            <person name="Mereny Z."/>
            <person name="Hegedus B."/>
            <person name="Baldrian P."/>
            <person name="Stursova M."/>
            <person name="Weitz H."/>
            <person name="Taylor A."/>
            <person name="Grigoriev I.V."/>
            <person name="Nagy L.G."/>
            <person name="Martin F."/>
            <person name="Kauserud H."/>
        </authorList>
    </citation>
    <scope>NUCLEOTIDE SEQUENCE</scope>
    <source>
        <strain evidence="2">CBHHK173m</strain>
    </source>
</reference>
<evidence type="ECO:0000313" key="3">
    <source>
        <dbReference type="Proteomes" id="UP001222325"/>
    </source>
</evidence>
<organism evidence="2 3">
    <name type="scientific">Mycena belliarum</name>
    <dbReference type="NCBI Taxonomy" id="1033014"/>
    <lineage>
        <taxon>Eukaryota</taxon>
        <taxon>Fungi</taxon>
        <taxon>Dikarya</taxon>
        <taxon>Basidiomycota</taxon>
        <taxon>Agaricomycotina</taxon>
        <taxon>Agaricomycetes</taxon>
        <taxon>Agaricomycetidae</taxon>
        <taxon>Agaricales</taxon>
        <taxon>Marasmiineae</taxon>
        <taxon>Mycenaceae</taxon>
        <taxon>Mycena</taxon>
    </lineage>
</organism>
<sequence length="354" mass="39876">MRLPAKTEPSSVVIAEPLIAQLVSTQPNFPLALQTPLEPTYDIRATGKMGLGMFAKCDLKPGDLILAERPALVYPNHFTSSNRELEAVFCVALEDMRVQDRIAYRKLAMSAFRSPTIGDLLRIATANCFQLPTNPPGGPNQRWTIGDYRAVYLDTSRINHSCSPNTVADFDFPSFSFIVRAVREIQKGHEITTTYSGALSKRNVERSLPFPCGCSVCTNLAALALSDSRRVAIQSYTPWSLVNRLESSIDKPDKLFADMVLIVRVFDDEGLQSLASYPMVLDLAGRLAKMLGKQTLADKQTQNAEMFYQMRPWYTQLKKFVDWLFGPEGSMPDRVRWAVSHFEEFEYLVEGWRN</sequence>
<keyword evidence="3" id="KW-1185">Reference proteome</keyword>
<dbReference type="Gene3D" id="2.170.270.10">
    <property type="entry name" value="SET domain"/>
    <property type="match status" value="1"/>
</dbReference>
<comment type="caution">
    <text evidence="2">The sequence shown here is derived from an EMBL/GenBank/DDBJ whole genome shotgun (WGS) entry which is preliminary data.</text>
</comment>
<gene>
    <name evidence="2" type="ORF">B0H15DRAFT_787079</name>
</gene>
<dbReference type="Pfam" id="PF00856">
    <property type="entry name" value="SET"/>
    <property type="match status" value="1"/>
</dbReference>
<dbReference type="PROSITE" id="PS50280">
    <property type="entry name" value="SET"/>
    <property type="match status" value="1"/>
</dbReference>
<dbReference type="InterPro" id="IPR046341">
    <property type="entry name" value="SET_dom_sf"/>
</dbReference>
<dbReference type="SUPFAM" id="SSF82199">
    <property type="entry name" value="SET domain"/>
    <property type="match status" value="1"/>
</dbReference>
<dbReference type="PANTHER" id="PTHR47332">
    <property type="entry name" value="SET DOMAIN-CONTAINING PROTEIN 5"/>
    <property type="match status" value="1"/>
</dbReference>
<feature type="domain" description="SET" evidence="1">
    <location>
        <begin position="35"/>
        <end position="196"/>
    </location>
</feature>
<dbReference type="PANTHER" id="PTHR47332:SF6">
    <property type="entry name" value="SET DOMAIN-CONTAINING PROTEIN"/>
    <property type="match status" value="1"/>
</dbReference>
<dbReference type="SMART" id="SM00317">
    <property type="entry name" value="SET"/>
    <property type="match status" value="1"/>
</dbReference>
<dbReference type="EMBL" id="JARJCN010000054">
    <property type="protein sequence ID" value="KAJ7080640.1"/>
    <property type="molecule type" value="Genomic_DNA"/>
</dbReference>
<dbReference type="InterPro" id="IPR053185">
    <property type="entry name" value="SET_domain_protein"/>
</dbReference>
<accession>A0AAD6TX75</accession>
<dbReference type="InterPro" id="IPR001214">
    <property type="entry name" value="SET_dom"/>
</dbReference>
<dbReference type="AlphaFoldDB" id="A0AAD6TX75"/>
<protein>
    <recommendedName>
        <fullName evidence="1">SET domain-containing protein</fullName>
    </recommendedName>
</protein>
<dbReference type="Proteomes" id="UP001222325">
    <property type="component" value="Unassembled WGS sequence"/>
</dbReference>
<name>A0AAD6TX75_9AGAR</name>